<dbReference type="PROSITE" id="PS51741">
    <property type="entry name" value="F_BAR"/>
    <property type="match status" value="1"/>
</dbReference>
<protein>
    <submittedName>
        <fullName evidence="6">Rho GTPase activator</fullName>
    </submittedName>
</protein>
<feature type="compositionally biased region" description="Polar residues" evidence="3">
    <location>
        <begin position="420"/>
        <end position="441"/>
    </location>
</feature>
<dbReference type="Proteomes" id="UP000076632">
    <property type="component" value="Unassembled WGS sequence"/>
</dbReference>
<feature type="domain" description="F-BAR" evidence="5">
    <location>
        <begin position="46"/>
        <end position="320"/>
    </location>
</feature>
<evidence type="ECO:0000313" key="7">
    <source>
        <dbReference type="Proteomes" id="UP000076632"/>
    </source>
</evidence>
<keyword evidence="2" id="KW-0175">Coiled coil</keyword>
<dbReference type="PANTHER" id="PTHR23176">
    <property type="entry name" value="RHO/RAC/CDC GTPASE-ACTIVATING PROTEIN"/>
    <property type="match status" value="1"/>
</dbReference>
<gene>
    <name evidence="6" type="ORF">L228DRAFT_270571</name>
</gene>
<dbReference type="CDD" id="cd04398">
    <property type="entry name" value="RhoGAP_fRGD1"/>
    <property type="match status" value="1"/>
</dbReference>
<dbReference type="EMBL" id="KV407463">
    <property type="protein sequence ID" value="KZF20504.1"/>
    <property type="molecule type" value="Genomic_DNA"/>
</dbReference>
<dbReference type="Gene3D" id="1.20.1270.60">
    <property type="entry name" value="Arfaptin homology (AH) domain/BAR domain"/>
    <property type="match status" value="1"/>
</dbReference>
<feature type="region of interest" description="Disordered" evidence="3">
    <location>
        <begin position="390"/>
        <end position="448"/>
    </location>
</feature>
<feature type="domain" description="Rho-GAP" evidence="4">
    <location>
        <begin position="460"/>
        <end position="650"/>
    </location>
</feature>
<dbReference type="SUPFAM" id="SSF103657">
    <property type="entry name" value="BAR/IMD domain-like"/>
    <property type="match status" value="1"/>
</dbReference>
<dbReference type="InterPro" id="IPR001060">
    <property type="entry name" value="FCH_dom"/>
</dbReference>
<dbReference type="OMA" id="DSGWQAR"/>
<dbReference type="GO" id="GO:0005938">
    <property type="term" value="C:cell cortex"/>
    <property type="evidence" value="ECO:0007669"/>
    <property type="project" value="UniProtKB-ARBA"/>
</dbReference>
<dbReference type="InParanoid" id="A0A165AHY1"/>
<dbReference type="SMART" id="SM00324">
    <property type="entry name" value="RhoGAP"/>
    <property type="match status" value="1"/>
</dbReference>
<dbReference type="InterPro" id="IPR031160">
    <property type="entry name" value="F_BAR_dom"/>
</dbReference>
<dbReference type="STRING" id="1328760.A0A165AHY1"/>
<dbReference type="PANTHER" id="PTHR23176:SF136">
    <property type="entry name" value="RHO GTPASE ACTIVATOR (RGD1)"/>
    <property type="match status" value="1"/>
</dbReference>
<evidence type="ECO:0000256" key="1">
    <source>
        <dbReference type="ARBA" id="ARBA00022468"/>
    </source>
</evidence>
<name>A0A165AHY1_XYLHT</name>
<dbReference type="GO" id="GO:0007165">
    <property type="term" value="P:signal transduction"/>
    <property type="evidence" value="ECO:0007669"/>
    <property type="project" value="InterPro"/>
</dbReference>
<dbReference type="GO" id="GO:0005096">
    <property type="term" value="F:GTPase activator activity"/>
    <property type="evidence" value="ECO:0007669"/>
    <property type="project" value="UniProtKB-KW"/>
</dbReference>
<dbReference type="InterPro" id="IPR008936">
    <property type="entry name" value="Rho_GTPase_activation_prot"/>
</dbReference>
<feature type="region of interest" description="Disordered" evidence="3">
    <location>
        <begin position="1"/>
        <end position="41"/>
    </location>
</feature>
<dbReference type="FunFam" id="1.20.1270.60:FF:000063">
    <property type="entry name" value="Rho GTPase activator"/>
    <property type="match status" value="1"/>
</dbReference>
<dbReference type="InterPro" id="IPR000198">
    <property type="entry name" value="RhoGAP_dom"/>
</dbReference>
<dbReference type="GeneID" id="28900560"/>
<dbReference type="OrthoDB" id="437889at2759"/>
<evidence type="ECO:0000259" key="5">
    <source>
        <dbReference type="PROSITE" id="PS51741"/>
    </source>
</evidence>
<keyword evidence="1" id="KW-0343">GTPase activation</keyword>
<reference evidence="6 7" key="1">
    <citation type="journal article" date="2016" name="Fungal Biol.">
        <title>The genome of Xylona heveae provides a window into fungal endophytism.</title>
        <authorList>
            <person name="Gazis R."/>
            <person name="Kuo A."/>
            <person name="Riley R."/>
            <person name="LaButti K."/>
            <person name="Lipzen A."/>
            <person name="Lin J."/>
            <person name="Amirebrahimi M."/>
            <person name="Hesse C.N."/>
            <person name="Spatafora J.W."/>
            <person name="Henrissat B."/>
            <person name="Hainaut M."/>
            <person name="Grigoriev I.V."/>
            <person name="Hibbett D.S."/>
        </authorList>
    </citation>
    <scope>NUCLEOTIDE SEQUENCE [LARGE SCALE GENOMIC DNA]</scope>
    <source>
        <strain evidence="6 7">TC161</strain>
    </source>
</reference>
<dbReference type="SUPFAM" id="SSF48350">
    <property type="entry name" value="GTPase activation domain, GAP"/>
    <property type="match status" value="1"/>
</dbReference>
<dbReference type="InterPro" id="IPR027267">
    <property type="entry name" value="AH/BAR_dom_sf"/>
</dbReference>
<keyword evidence="7" id="KW-1185">Reference proteome</keyword>
<proteinExistence type="predicted"/>
<dbReference type="CDD" id="cd07652">
    <property type="entry name" value="F-BAR_Rgd1"/>
    <property type="match status" value="1"/>
</dbReference>
<dbReference type="Pfam" id="PF00620">
    <property type="entry name" value="RhoGAP"/>
    <property type="match status" value="1"/>
</dbReference>
<evidence type="ECO:0000256" key="2">
    <source>
        <dbReference type="PROSITE-ProRule" id="PRU01077"/>
    </source>
</evidence>
<evidence type="ECO:0000313" key="6">
    <source>
        <dbReference type="EMBL" id="KZF20504.1"/>
    </source>
</evidence>
<dbReference type="InterPro" id="IPR050729">
    <property type="entry name" value="Rho-GAP"/>
</dbReference>
<dbReference type="SMART" id="SM00055">
    <property type="entry name" value="FCH"/>
    <property type="match status" value="1"/>
</dbReference>
<evidence type="ECO:0000256" key="3">
    <source>
        <dbReference type="SAM" id="MobiDB-lite"/>
    </source>
</evidence>
<evidence type="ECO:0000259" key="4">
    <source>
        <dbReference type="PROSITE" id="PS50238"/>
    </source>
</evidence>
<organism evidence="6 7">
    <name type="scientific">Xylona heveae (strain CBS 132557 / TC161)</name>
    <dbReference type="NCBI Taxonomy" id="1328760"/>
    <lineage>
        <taxon>Eukaryota</taxon>
        <taxon>Fungi</taxon>
        <taxon>Dikarya</taxon>
        <taxon>Ascomycota</taxon>
        <taxon>Pezizomycotina</taxon>
        <taxon>Xylonomycetes</taxon>
        <taxon>Xylonales</taxon>
        <taxon>Xylonaceae</taxon>
        <taxon>Xylona</taxon>
    </lineage>
</organism>
<dbReference type="RefSeq" id="XP_018186059.1">
    <property type="nucleotide sequence ID" value="XM_018335423.1"/>
</dbReference>
<dbReference type="Pfam" id="PF00611">
    <property type="entry name" value="FCH"/>
    <property type="match status" value="1"/>
</dbReference>
<dbReference type="FunCoup" id="A0A165AHY1">
    <property type="interactions" value="135"/>
</dbReference>
<accession>A0A165AHY1</accession>
<dbReference type="PROSITE" id="PS50238">
    <property type="entry name" value="RHOGAP"/>
    <property type="match status" value="1"/>
</dbReference>
<sequence length="653" mass="72053">MADDNDLPRQSPEPLFSSNDAHPADGVPESGPAEVDASHTRTQASQLIDEVIYSDIGVATLLQRLKQSIASARDFAAFLKKRSILEEEYAQGLKKLCKSTHESFRRPEHRQGSFAQQNDEMIRIFDRMSENGIQFVLSLHQMQEDLSDMTSNIERGRKPWKQTGLSAEKRAQDSENLMEKAKAKYDSLAEDYDRVRTGDKQSGKIFGLKGPKSAAQHEEDLLKKVQAADTDYASKVNTARAQRQELITTLRPQSVRALMSLISECDAGLTLQLQKFASLNEKLLLNNGLSLSPLKQQEQSQDAQPRSLREAFHLIDNDGDLNSYILSFLSKVPPKRPEINYERHLTLAGQQPMSTAANRQSQLLLSSPSGAGSAMQTAPQLSTTLNTHVPLSGSGPDAQSPVDRSLVGAHQPQYPGGSNGVTSLPGPSSFQPTFADQTTPGGHSAPYPGELPPLKPVFGVSLDELFRRDGSAVPMVVYQCLQAVDLFGLDLEGIYRLSGTASHIAKLKAIFDNDSSQVDFRNPENFFHDVNSVAGLLKQFFRDLPEPLMTTEHYAEFINAARVDDDIIRRDSLHAIVNSLPDPNYATLRALIIHLNRVQEHSHVNRMNAGNLAICFGPTLMGSNTGPNIADAGWQVRVIDTILQNTYQIFDDD</sequence>
<dbReference type="AlphaFoldDB" id="A0A165AHY1"/>
<dbReference type="FunFam" id="1.10.555.10:FF:000041">
    <property type="entry name" value="Rho GTPase activator (Rgd1)"/>
    <property type="match status" value="1"/>
</dbReference>
<dbReference type="Gene3D" id="1.10.555.10">
    <property type="entry name" value="Rho GTPase activation protein"/>
    <property type="match status" value="1"/>
</dbReference>